<proteinExistence type="predicted"/>
<dbReference type="GO" id="GO:0032259">
    <property type="term" value="P:methylation"/>
    <property type="evidence" value="ECO:0007669"/>
    <property type="project" value="UniProtKB-KW"/>
</dbReference>
<evidence type="ECO:0000313" key="2">
    <source>
        <dbReference type="Proteomes" id="UP001220509"/>
    </source>
</evidence>
<keyword evidence="1" id="KW-0489">Methyltransferase</keyword>
<gene>
    <name evidence="1" type="ORF">PQ456_14400</name>
</gene>
<dbReference type="Gene3D" id="3.40.50.150">
    <property type="entry name" value="Vaccinia Virus protein VP39"/>
    <property type="match status" value="1"/>
</dbReference>
<dbReference type="RefSeq" id="WP_273612914.1">
    <property type="nucleotide sequence ID" value="NZ_CP117416.1"/>
</dbReference>
<keyword evidence="1" id="KW-0808">Transferase</keyword>
<evidence type="ECO:0000313" key="1">
    <source>
        <dbReference type="EMBL" id="WCT54390.1"/>
    </source>
</evidence>
<organism evidence="1 2">
    <name type="scientific">Paenibacillus kyungheensis</name>
    <dbReference type="NCBI Taxonomy" id="1452732"/>
    <lineage>
        <taxon>Bacteria</taxon>
        <taxon>Bacillati</taxon>
        <taxon>Bacillota</taxon>
        <taxon>Bacilli</taxon>
        <taxon>Bacillales</taxon>
        <taxon>Paenibacillaceae</taxon>
        <taxon>Paenibacillus</taxon>
    </lineage>
</organism>
<dbReference type="AlphaFoldDB" id="A0AAX3LXM7"/>
<dbReference type="EMBL" id="CP117416">
    <property type="protein sequence ID" value="WCT54390.1"/>
    <property type="molecule type" value="Genomic_DNA"/>
</dbReference>
<dbReference type="GO" id="GO:0008168">
    <property type="term" value="F:methyltransferase activity"/>
    <property type="evidence" value="ECO:0007669"/>
    <property type="project" value="UniProtKB-KW"/>
</dbReference>
<keyword evidence="2" id="KW-1185">Reference proteome</keyword>
<dbReference type="InterPro" id="IPR029063">
    <property type="entry name" value="SAM-dependent_MTases_sf"/>
</dbReference>
<dbReference type="SUPFAM" id="SSF53335">
    <property type="entry name" value="S-adenosyl-L-methionine-dependent methyltransferases"/>
    <property type="match status" value="1"/>
</dbReference>
<reference evidence="1 2" key="1">
    <citation type="submission" date="2023-02" db="EMBL/GenBank/DDBJ databases">
        <title>Genome sequence of Paenibacillus kyungheensis KACC 18744.</title>
        <authorList>
            <person name="Kim S."/>
            <person name="Heo J."/>
            <person name="Kwon S.-W."/>
        </authorList>
    </citation>
    <scope>NUCLEOTIDE SEQUENCE [LARGE SCALE GENOMIC DNA]</scope>
    <source>
        <strain evidence="1 2">KACC 18744</strain>
    </source>
</reference>
<dbReference type="KEGG" id="pka:PQ456_14400"/>
<sequence length="235" mass="26980">MSEKLQAGGLHLDRIIFIGRTYNEYMSMFDLTKEQLQGRRILDCPAGACSFTAEASKHGLDVIATDIAYTFDTDALHAKGTQDIAHMLEHMQTAHHEYDWTMMGTVEQLGNTRLFALETFCKDRAQYDQRYIPATLPQLQLPDKSVDLTLSAHFLFMYADRLDLSFHIQCLREMMRVTTQEIRIFPLVNLQGERVSFIEEAIFTASAGEWISEEKPTPYIFQKGAESMLILKRKL</sequence>
<protein>
    <submittedName>
        <fullName evidence="1">SAM-dependent methyltransferase</fullName>
    </submittedName>
</protein>
<dbReference type="Proteomes" id="UP001220509">
    <property type="component" value="Chromosome"/>
</dbReference>
<name>A0AAX3LXM7_9BACL</name>
<accession>A0AAX3LXM7</accession>